<keyword evidence="2" id="KW-1185">Reference proteome</keyword>
<dbReference type="Proteomes" id="UP000236333">
    <property type="component" value="Unassembled WGS sequence"/>
</dbReference>
<gene>
    <name evidence="1" type="ORF">TSOC_011023</name>
</gene>
<name>A0A2J7ZRQ8_9CHLO</name>
<dbReference type="AlphaFoldDB" id="A0A2J7ZRQ8"/>
<dbReference type="PANTHER" id="PTHR12393">
    <property type="entry name" value="SPHINGOMYELIN PHOSPHODIESTERASE RELATED"/>
    <property type="match status" value="1"/>
</dbReference>
<reference evidence="1 2" key="1">
    <citation type="journal article" date="2017" name="Mol. Biol. Evol.">
        <title>The 4-celled Tetrabaena socialis nuclear genome reveals the essential components for genetic control of cell number at the origin of multicellularity in the volvocine lineage.</title>
        <authorList>
            <person name="Featherston J."/>
            <person name="Arakaki Y."/>
            <person name="Hanschen E.R."/>
            <person name="Ferris P.J."/>
            <person name="Michod R.E."/>
            <person name="Olson B.J.S.C."/>
            <person name="Nozaki H."/>
            <person name="Durand P.M."/>
        </authorList>
    </citation>
    <scope>NUCLEOTIDE SEQUENCE [LARGE SCALE GENOMIC DNA]</scope>
    <source>
        <strain evidence="1 2">NIES-571</strain>
    </source>
</reference>
<evidence type="ECO:0000313" key="2">
    <source>
        <dbReference type="Proteomes" id="UP000236333"/>
    </source>
</evidence>
<dbReference type="InterPro" id="IPR036770">
    <property type="entry name" value="Ankyrin_rpt-contain_sf"/>
</dbReference>
<comment type="caution">
    <text evidence="1">The sequence shown here is derived from an EMBL/GenBank/DDBJ whole genome shotgun (WGS) entry which is preliminary data.</text>
</comment>
<organism evidence="1 2">
    <name type="scientific">Tetrabaena socialis</name>
    <dbReference type="NCBI Taxonomy" id="47790"/>
    <lineage>
        <taxon>Eukaryota</taxon>
        <taxon>Viridiplantae</taxon>
        <taxon>Chlorophyta</taxon>
        <taxon>core chlorophytes</taxon>
        <taxon>Chlorophyceae</taxon>
        <taxon>CS clade</taxon>
        <taxon>Chlamydomonadales</taxon>
        <taxon>Tetrabaenaceae</taxon>
        <taxon>Tetrabaena</taxon>
    </lineage>
</organism>
<accession>A0A2J7ZRQ8</accession>
<evidence type="ECO:0000313" key="1">
    <source>
        <dbReference type="EMBL" id="PNH02953.1"/>
    </source>
</evidence>
<dbReference type="OrthoDB" id="497540at2759"/>
<sequence>MRTEALAPIEKIGADLVSLLSKELSENDAGALRIASTSMASVLPAVVFHLSQPIAVTEFAWRFSPPIAMYMFNRKQRRHLRILTATSGSIANLEVLLRRDDLPSVIASDVFSAAAAAGRLEVCVWLRKKNKDLYRSSVSYNYIDAFRKAAEGGHQDICKWFMDTFTAYNDESGVYLKAAVSAARNGHIAIVLDFLVNETTTRFNETMLQAARCGNLPVVSKLNEHGIPLTELVFKFAALSESMPLIKWLHGHGCPWDTRTLNAAIGGGQTNVEVVNFLIDIGCTMDKETFILAVSYCSEEVVDLLASRGCPIVHEYQAYPVVVVDEGNLVMLRRLQR</sequence>
<feature type="non-terminal residue" evidence="1">
    <location>
        <position position="337"/>
    </location>
</feature>
<dbReference type="EMBL" id="PGGS01000569">
    <property type="protein sequence ID" value="PNH02953.1"/>
    <property type="molecule type" value="Genomic_DNA"/>
</dbReference>
<dbReference type="SUPFAM" id="SSF48403">
    <property type="entry name" value="Ankyrin repeat"/>
    <property type="match status" value="1"/>
</dbReference>
<dbReference type="GO" id="GO:0005783">
    <property type="term" value="C:endoplasmic reticulum"/>
    <property type="evidence" value="ECO:0007669"/>
    <property type="project" value="TreeGrafter"/>
</dbReference>
<protein>
    <recommendedName>
        <fullName evidence="3">Ankyrin repeat domain-containing protein</fullName>
    </recommendedName>
</protein>
<dbReference type="Gene3D" id="1.25.40.20">
    <property type="entry name" value="Ankyrin repeat-containing domain"/>
    <property type="match status" value="1"/>
</dbReference>
<dbReference type="GO" id="GO:0071944">
    <property type="term" value="C:cell periphery"/>
    <property type="evidence" value="ECO:0007669"/>
    <property type="project" value="TreeGrafter"/>
</dbReference>
<proteinExistence type="predicted"/>
<dbReference type="PANTHER" id="PTHR12393:SF6">
    <property type="entry name" value="SPHINGOMYELIN PHOSPHODIESTERASE 2"/>
    <property type="match status" value="1"/>
</dbReference>
<dbReference type="GO" id="GO:0004620">
    <property type="term" value="F:phospholipase activity"/>
    <property type="evidence" value="ECO:0007669"/>
    <property type="project" value="TreeGrafter"/>
</dbReference>
<dbReference type="GO" id="GO:0030149">
    <property type="term" value="P:sphingolipid catabolic process"/>
    <property type="evidence" value="ECO:0007669"/>
    <property type="project" value="TreeGrafter"/>
</dbReference>
<dbReference type="GO" id="GO:0016020">
    <property type="term" value="C:membrane"/>
    <property type="evidence" value="ECO:0007669"/>
    <property type="project" value="TreeGrafter"/>
</dbReference>
<dbReference type="GO" id="GO:0046513">
    <property type="term" value="P:ceramide biosynthetic process"/>
    <property type="evidence" value="ECO:0007669"/>
    <property type="project" value="TreeGrafter"/>
</dbReference>
<evidence type="ECO:0008006" key="3">
    <source>
        <dbReference type="Google" id="ProtNLM"/>
    </source>
</evidence>